<feature type="region of interest" description="Disordered" evidence="1">
    <location>
        <begin position="435"/>
        <end position="538"/>
    </location>
</feature>
<feature type="compositionally biased region" description="Polar residues" evidence="1">
    <location>
        <begin position="728"/>
        <end position="751"/>
    </location>
</feature>
<feature type="region of interest" description="Disordered" evidence="1">
    <location>
        <begin position="567"/>
        <end position="622"/>
    </location>
</feature>
<feature type="region of interest" description="Disordered" evidence="1">
    <location>
        <begin position="646"/>
        <end position="670"/>
    </location>
</feature>
<dbReference type="EMBL" id="GDJX01017677">
    <property type="protein sequence ID" value="JAT50259.1"/>
    <property type="molecule type" value="Transcribed_RNA"/>
</dbReference>
<reference evidence="2" key="1">
    <citation type="submission" date="2015-07" db="EMBL/GenBank/DDBJ databases">
        <title>Transcriptome Assembly of Anthurium amnicola.</title>
        <authorList>
            <person name="Suzuki J."/>
        </authorList>
    </citation>
    <scope>NUCLEOTIDE SEQUENCE</scope>
</reference>
<feature type="region of interest" description="Disordered" evidence="1">
    <location>
        <begin position="111"/>
        <end position="130"/>
    </location>
</feature>
<feature type="region of interest" description="Disordered" evidence="1">
    <location>
        <begin position="714"/>
        <end position="773"/>
    </location>
</feature>
<sequence length="773" mass="86296">SNSNSNNNNINGGELDRKYLSTNISDSEDGNENIGSMEDKDFENMNDLSLRRRTLNKSHPMLTINTKNTKSSQRLITPESSDSEFDMSNAHMPLAPTLGGSRNPLRVARHSSAEHYNGNITERRGRSGNSLFSMDDAIEEERGSLSDVAEQSEINNTSENINRIRGKQITSANGRKRTQKYMDDYSVGNDATKTIKMHRRPQTDDPYADIPDDNSSIMSTDSYLQIEELRARIQKLESERIDDEHMTERKSQRRKKNHSDSISPAALSPDGSLGGTSSTTSVTRRSSSVLAQHQKHLQNAFDMFEKAFTTDHPADDSSPPPSHSMAMVVSSALSLNQKLRSVMAQIELDGQLSEKGLKPLLKTSDEQVRSLTECLLALAPLAPKRVSTKKMEKDQLGLKGYAYYPNDSSLLPTARSISPISRISSAPVIVPHESQIGEHDQSSRRVSPVPPSDQSSPPSSYYIPQRTTSRYSRVSGSSSPTLQPEYNDSQISAPRVSERKSRRSSGTAYNSYSGANPSSSPSPPPTQHPPTHYDQRDSRGYYEREIIREAPRELPRLQRYSLQGYNNVAPQPASSVYQRTTSRPSSLIRTDELSYPSSNHVRTSSTSSIHRSSSGRSYASRINNEEYVNSPVSATRSQTSRLYEYTRRHPSDGQSPIERRPTPGLETDRRHSRRIVTNQIYEPEDGYDGSNGYGENIPERDYIRDDKVGIRRNISNGSGTYRQKMVSARQQGVDSNVGESRSEGNQQNDEINVQNVQVNGSNVENGEENDEFI</sequence>
<feature type="compositionally biased region" description="Low complexity" evidence="1">
    <location>
        <begin position="275"/>
        <end position="290"/>
    </location>
</feature>
<feature type="compositionally biased region" description="Polar residues" evidence="1">
    <location>
        <begin position="482"/>
        <end position="492"/>
    </location>
</feature>
<feature type="compositionally biased region" description="Polar residues" evidence="1">
    <location>
        <begin position="504"/>
        <end position="516"/>
    </location>
</feature>
<organism evidence="2">
    <name type="scientific">Anthurium amnicola</name>
    <dbReference type="NCBI Taxonomy" id="1678845"/>
    <lineage>
        <taxon>Eukaryota</taxon>
        <taxon>Viridiplantae</taxon>
        <taxon>Streptophyta</taxon>
        <taxon>Embryophyta</taxon>
        <taxon>Tracheophyta</taxon>
        <taxon>Spermatophyta</taxon>
        <taxon>Magnoliopsida</taxon>
        <taxon>Liliopsida</taxon>
        <taxon>Araceae</taxon>
        <taxon>Pothoideae</taxon>
        <taxon>Potheae</taxon>
        <taxon>Anthurium</taxon>
    </lineage>
</organism>
<proteinExistence type="predicted"/>
<feature type="compositionally biased region" description="Low complexity" evidence="1">
    <location>
        <begin position="752"/>
        <end position="764"/>
    </location>
</feature>
<evidence type="ECO:0000313" key="2">
    <source>
        <dbReference type="EMBL" id="JAT50259.1"/>
    </source>
</evidence>
<name>A0A1D1Y6I6_9ARAE</name>
<feature type="compositionally biased region" description="Basic and acidic residues" evidence="1">
    <location>
        <begin position="237"/>
        <end position="250"/>
    </location>
</feature>
<feature type="non-terminal residue" evidence="2">
    <location>
        <position position="1"/>
    </location>
</feature>
<gene>
    <name evidence="2" type="primary">HSE1_10</name>
    <name evidence="2" type="ORF">g.25832</name>
</gene>
<feature type="compositionally biased region" description="Basic and acidic residues" evidence="1">
    <location>
        <begin position="646"/>
        <end position="669"/>
    </location>
</feature>
<feature type="compositionally biased region" description="Low complexity" evidence="1">
    <location>
        <begin position="603"/>
        <end position="621"/>
    </location>
</feature>
<evidence type="ECO:0000256" key="1">
    <source>
        <dbReference type="SAM" id="MobiDB-lite"/>
    </source>
</evidence>
<feature type="compositionally biased region" description="Polar residues" evidence="1">
    <location>
        <begin position="567"/>
        <end position="588"/>
    </location>
</feature>
<accession>A0A1D1Y6I6</accession>
<feature type="compositionally biased region" description="Low complexity" evidence="1">
    <location>
        <begin position="444"/>
        <end position="481"/>
    </location>
</feature>
<feature type="region of interest" description="Disordered" evidence="1">
    <location>
        <begin position="192"/>
        <end position="216"/>
    </location>
</feature>
<protein>
    <submittedName>
        <fullName evidence="2">Class E vacuolar protein-sorting machinery protein HSE1</fullName>
    </submittedName>
</protein>
<feature type="region of interest" description="Disordered" evidence="1">
    <location>
        <begin position="237"/>
        <end position="291"/>
    </location>
</feature>
<dbReference type="AlphaFoldDB" id="A0A1D1Y6I6"/>